<gene>
    <name evidence="15" type="ORF">Lalb_Chr21g0314881</name>
</gene>
<comment type="similarity">
    <text evidence="3">Belongs to the EROs family.</text>
</comment>
<keyword evidence="5" id="KW-0285">Flavoprotein</keyword>
<organism evidence="15 16">
    <name type="scientific">Lupinus albus</name>
    <name type="common">White lupine</name>
    <name type="synonym">Lupinus termis</name>
    <dbReference type="NCBI Taxonomy" id="3870"/>
    <lineage>
        <taxon>Eukaryota</taxon>
        <taxon>Viridiplantae</taxon>
        <taxon>Streptophyta</taxon>
        <taxon>Embryophyta</taxon>
        <taxon>Tracheophyta</taxon>
        <taxon>Spermatophyta</taxon>
        <taxon>Magnoliopsida</taxon>
        <taxon>eudicotyledons</taxon>
        <taxon>Gunneridae</taxon>
        <taxon>Pentapetalae</taxon>
        <taxon>rosids</taxon>
        <taxon>fabids</taxon>
        <taxon>Fabales</taxon>
        <taxon>Fabaceae</taxon>
        <taxon>Papilionoideae</taxon>
        <taxon>50 kb inversion clade</taxon>
        <taxon>genistoids sensu lato</taxon>
        <taxon>core genistoids</taxon>
        <taxon>Genisteae</taxon>
        <taxon>Lupinus</taxon>
    </lineage>
</organism>
<keyword evidence="12" id="KW-1015">Disulfide bond</keyword>
<keyword evidence="11" id="KW-0472">Membrane</keyword>
<protein>
    <submittedName>
        <fullName evidence="15">Putative endoplasmic reticulum oxidoreductin 1</fullName>
    </submittedName>
</protein>
<evidence type="ECO:0000256" key="2">
    <source>
        <dbReference type="ARBA" id="ARBA00004367"/>
    </source>
</evidence>
<evidence type="ECO:0000256" key="3">
    <source>
        <dbReference type="ARBA" id="ARBA00008277"/>
    </source>
</evidence>
<dbReference type="EMBL" id="WOCE01000021">
    <property type="protein sequence ID" value="KAE9589998.1"/>
    <property type="molecule type" value="Genomic_DNA"/>
</dbReference>
<keyword evidence="16" id="KW-1185">Reference proteome</keyword>
<dbReference type="InterPro" id="IPR007266">
    <property type="entry name" value="Ero1"/>
</dbReference>
<keyword evidence="9" id="KW-0249">Electron transport</keyword>
<evidence type="ECO:0000256" key="5">
    <source>
        <dbReference type="ARBA" id="ARBA00022630"/>
    </source>
</evidence>
<dbReference type="OrthoDB" id="1730390at2759"/>
<dbReference type="Pfam" id="PF04137">
    <property type="entry name" value="ERO1"/>
    <property type="match status" value="1"/>
</dbReference>
<evidence type="ECO:0000313" key="16">
    <source>
        <dbReference type="Proteomes" id="UP000447434"/>
    </source>
</evidence>
<evidence type="ECO:0000256" key="14">
    <source>
        <dbReference type="ARBA" id="ARBA00023284"/>
    </source>
</evidence>
<evidence type="ECO:0000313" key="15">
    <source>
        <dbReference type="EMBL" id="KAE9589998.1"/>
    </source>
</evidence>
<evidence type="ECO:0000256" key="6">
    <source>
        <dbReference type="ARBA" id="ARBA00022729"/>
    </source>
</evidence>
<comment type="cofactor">
    <cofactor evidence="1">
        <name>FAD</name>
        <dbReference type="ChEBI" id="CHEBI:57692"/>
    </cofactor>
</comment>
<dbReference type="InterPro" id="IPR037192">
    <property type="entry name" value="ERO1-like_sf"/>
</dbReference>
<dbReference type="GO" id="GO:0015035">
    <property type="term" value="F:protein-disulfide reductase activity"/>
    <property type="evidence" value="ECO:0007669"/>
    <property type="project" value="InterPro"/>
</dbReference>
<comment type="caution">
    <text evidence="15">The sequence shown here is derived from an EMBL/GenBank/DDBJ whole genome shotgun (WGS) entry which is preliminary data.</text>
</comment>
<dbReference type="GO" id="GO:0034975">
    <property type="term" value="P:protein folding in endoplasmic reticulum"/>
    <property type="evidence" value="ECO:0007669"/>
    <property type="project" value="InterPro"/>
</dbReference>
<evidence type="ECO:0000256" key="10">
    <source>
        <dbReference type="ARBA" id="ARBA00023002"/>
    </source>
</evidence>
<reference evidence="16" key="1">
    <citation type="journal article" date="2020" name="Nat. Commun.">
        <title>Genome sequence of the cluster root forming white lupin.</title>
        <authorList>
            <person name="Hufnagel B."/>
            <person name="Marques A."/>
            <person name="Soriano A."/>
            <person name="Marques L."/>
            <person name="Divol F."/>
            <person name="Doumas P."/>
            <person name="Sallet E."/>
            <person name="Mancinotti D."/>
            <person name="Carrere S."/>
            <person name="Marande W."/>
            <person name="Arribat S."/>
            <person name="Keller J."/>
            <person name="Huneau C."/>
            <person name="Blein T."/>
            <person name="Aime D."/>
            <person name="Laguerre M."/>
            <person name="Taylor J."/>
            <person name="Schubert V."/>
            <person name="Nelson M."/>
            <person name="Geu-Flores F."/>
            <person name="Crespi M."/>
            <person name="Gallardo-Guerrero K."/>
            <person name="Delaux P.-M."/>
            <person name="Salse J."/>
            <person name="Berges H."/>
            <person name="Guyot R."/>
            <person name="Gouzy J."/>
            <person name="Peret B."/>
        </authorList>
    </citation>
    <scope>NUCLEOTIDE SEQUENCE [LARGE SCALE GENOMIC DNA]</scope>
    <source>
        <strain evidence="16">cv. Amiga</strain>
    </source>
</reference>
<evidence type="ECO:0000256" key="11">
    <source>
        <dbReference type="ARBA" id="ARBA00023136"/>
    </source>
</evidence>
<evidence type="ECO:0000256" key="13">
    <source>
        <dbReference type="ARBA" id="ARBA00023180"/>
    </source>
</evidence>
<keyword evidence="13" id="KW-0325">Glycoprotein</keyword>
<name>A0A6A4NTR0_LUPAL</name>
<proteinExistence type="inferred from homology"/>
<dbReference type="GO" id="GO:0005789">
    <property type="term" value="C:endoplasmic reticulum membrane"/>
    <property type="evidence" value="ECO:0007669"/>
    <property type="project" value="UniProtKB-SubCell"/>
</dbReference>
<evidence type="ECO:0000256" key="9">
    <source>
        <dbReference type="ARBA" id="ARBA00022982"/>
    </source>
</evidence>
<evidence type="ECO:0000256" key="12">
    <source>
        <dbReference type="ARBA" id="ARBA00023157"/>
    </source>
</evidence>
<keyword evidence="14" id="KW-0676">Redox-active center</keyword>
<keyword evidence="6" id="KW-0732">Signal</keyword>
<evidence type="ECO:0000256" key="8">
    <source>
        <dbReference type="ARBA" id="ARBA00022827"/>
    </source>
</evidence>
<evidence type="ECO:0000256" key="4">
    <source>
        <dbReference type="ARBA" id="ARBA00022448"/>
    </source>
</evidence>
<dbReference type="GO" id="GO:0016972">
    <property type="term" value="F:thiol oxidase activity"/>
    <property type="evidence" value="ECO:0007669"/>
    <property type="project" value="InterPro"/>
</dbReference>
<dbReference type="AlphaFoldDB" id="A0A6A4NTR0"/>
<dbReference type="SUPFAM" id="SSF110019">
    <property type="entry name" value="ERO1-like"/>
    <property type="match status" value="1"/>
</dbReference>
<dbReference type="GO" id="GO:0071949">
    <property type="term" value="F:FAD binding"/>
    <property type="evidence" value="ECO:0007669"/>
    <property type="project" value="InterPro"/>
</dbReference>
<evidence type="ECO:0000256" key="1">
    <source>
        <dbReference type="ARBA" id="ARBA00001974"/>
    </source>
</evidence>
<accession>A0A6A4NTR0</accession>
<keyword evidence="10" id="KW-0560">Oxidoreductase</keyword>
<comment type="subcellular location">
    <subcellularLocation>
        <location evidence="2">Endoplasmic reticulum membrane</location>
        <topology evidence="2">Peripheral membrane protein</topology>
        <orientation evidence="2">Lumenal side</orientation>
    </subcellularLocation>
</comment>
<evidence type="ECO:0000256" key="7">
    <source>
        <dbReference type="ARBA" id="ARBA00022824"/>
    </source>
</evidence>
<keyword evidence="4" id="KW-0813">Transport</keyword>
<keyword evidence="8" id="KW-0274">FAD</keyword>
<dbReference type="Proteomes" id="UP000447434">
    <property type="component" value="Chromosome 21"/>
</dbReference>
<keyword evidence="7" id="KW-0256">Endoplasmic reticulum</keyword>
<sequence>MAWSSSSFHLNHPERRRKRKQYHYLPPYPSQLPPFIGCENYRMWGKLQILGLGTELKILVSVDDKNYSSD</sequence>